<feature type="transmembrane region" description="Helical" evidence="1">
    <location>
        <begin position="43"/>
        <end position="66"/>
    </location>
</feature>
<dbReference type="InterPro" id="IPR046462">
    <property type="entry name" value="TerL_nuclease"/>
</dbReference>
<evidence type="ECO:0000256" key="1">
    <source>
        <dbReference type="SAM" id="Phobius"/>
    </source>
</evidence>
<dbReference type="EMBL" id="BK032797">
    <property type="protein sequence ID" value="DAF60757.1"/>
    <property type="molecule type" value="Genomic_DNA"/>
</dbReference>
<proteinExistence type="predicted"/>
<feature type="domain" description="Terminase large subunit-like ATPase" evidence="2">
    <location>
        <begin position="40"/>
        <end position="208"/>
    </location>
</feature>
<organism evidence="4">
    <name type="scientific">Siphoviridae sp. ctNZc11</name>
    <dbReference type="NCBI Taxonomy" id="2827858"/>
    <lineage>
        <taxon>Viruses</taxon>
        <taxon>Duplodnaviria</taxon>
        <taxon>Heunggongvirae</taxon>
        <taxon>Uroviricota</taxon>
        <taxon>Caudoviricetes</taxon>
    </lineage>
</organism>
<dbReference type="Pfam" id="PF03354">
    <property type="entry name" value="TerL_ATPase"/>
    <property type="match status" value="1"/>
</dbReference>
<dbReference type="Gene3D" id="3.40.50.300">
    <property type="entry name" value="P-loop containing nucleotide triphosphate hydrolases"/>
    <property type="match status" value="1"/>
</dbReference>
<evidence type="ECO:0000313" key="4">
    <source>
        <dbReference type="EMBL" id="DAF60757.1"/>
    </source>
</evidence>
<dbReference type="InterPro" id="IPR046461">
    <property type="entry name" value="TerL_ATPase"/>
</dbReference>
<dbReference type="Pfam" id="PF20441">
    <property type="entry name" value="TerL_nuclease"/>
    <property type="match status" value="1"/>
</dbReference>
<dbReference type="InterPro" id="IPR005021">
    <property type="entry name" value="Terminase_largesu-like"/>
</dbReference>
<keyword evidence="1" id="KW-1133">Transmembrane helix</keyword>
<dbReference type="PANTHER" id="PTHR41287:SF1">
    <property type="entry name" value="PROTEIN YMFN"/>
    <property type="match status" value="1"/>
</dbReference>
<dbReference type="PANTHER" id="PTHR41287">
    <property type="match status" value="1"/>
</dbReference>
<evidence type="ECO:0000259" key="2">
    <source>
        <dbReference type="Pfam" id="PF03354"/>
    </source>
</evidence>
<keyword evidence="1" id="KW-0812">Transmembrane</keyword>
<reference evidence="4" key="1">
    <citation type="journal article" date="2021" name="Proc. Natl. Acad. Sci. U.S.A.">
        <title>A Catalog of Tens of Thousands of Viruses from Human Metagenomes Reveals Hidden Associations with Chronic Diseases.</title>
        <authorList>
            <person name="Tisza M.J."/>
            <person name="Buck C.B."/>
        </authorList>
    </citation>
    <scope>NUCLEOTIDE SEQUENCE</scope>
    <source>
        <strain evidence="4">CtNZc11</strain>
    </source>
</reference>
<name>A0A8S5TBR3_9CAUD</name>
<accession>A0A8S5TBR3</accession>
<feature type="domain" description="Terminase large subunit-like endonuclease" evidence="3">
    <location>
        <begin position="222"/>
        <end position="493"/>
    </location>
</feature>
<keyword evidence="1" id="KW-0472">Membrane</keyword>
<dbReference type="GO" id="GO:0004519">
    <property type="term" value="F:endonuclease activity"/>
    <property type="evidence" value="ECO:0007669"/>
    <property type="project" value="InterPro"/>
</dbReference>
<sequence>MLIKNIVKPTLARNDVFFDEEMYKKCIKYCEKNYYKLFQYQKFVYAFVFMYVDDIPLFPTFIILMGRGNGKDGFMMPLMNFLQTPVYNIKNYHIDIIANNENQAKDSFNVVYEMLETHWNKFKGKFYKSREKILNLVTRSELRFNTSNAKTKDGKKSGALLYNEYHAYENYVQINVFASQLGKIKHARKFIITTQGYVRDGPLDELLSLCNEILRTGNNELGYFPFLCCIDDIKEVEIPGCWIKANPSIDYMPALKNQIHYDYLEMKKLPSKRAEFITKRMNLPARNDDVQVASWENILSACYSDVELKIPKKMPDMAGRDCIIGIDYADIRDFASAGILFKIDGEYIWRQHTWCCKNSPYFENIKFPLINNLGIPSYTDYEIVDDTSLSIPDIVKWCMEAMKKYNVKKIVMDTYRFKLFRECFQTVGISEETKKDPYGIVRMIRNLGSINVLTAPIIEKAFSDNRINFGDSAIMRWYTNNTSVTIDKYGNKAYGKIEPKLRKNDGFMSFVVAMSAENLLDEVVIYV</sequence>
<dbReference type="InterPro" id="IPR027417">
    <property type="entry name" value="P-loop_NTPase"/>
</dbReference>
<protein>
    <submittedName>
        <fullName evidence="4">Large Terminase</fullName>
    </submittedName>
</protein>
<evidence type="ECO:0000259" key="3">
    <source>
        <dbReference type="Pfam" id="PF20441"/>
    </source>
</evidence>